<dbReference type="Pfam" id="PF26146">
    <property type="entry name" value="PI-PLC_X"/>
    <property type="match status" value="1"/>
</dbReference>
<protein>
    <submittedName>
        <fullName evidence="2">Uncharacterized protein</fullName>
    </submittedName>
</protein>
<sequence>MFLFLLVFILSILSAEGIGNNRNYSCGPLFLTVSADPKPYVVLNWQFTCQNPPDTLLFLLTDSRTYEQIHNSLDVRRTRQGTYKTQYVFPQEPDFPGGWNPNDVHPDLDAHCLPLVVESLRNGYLVDRKCLEIQPTWMAKYGKLRLGSMMIPGTHNSGAWAGWTSAGFLKNYILCQDRSWWQQLVFGIRYFDVRVGVYDDDHVYLTHGVARIKPLETELDHVVNFLKKSPREVVILDFHAFNNPVNFTASAHRSVLNLIKRKLEAFIYPRHELHYDEGPTLEEVWSGGGRAIISYNKRDVVNDNHWLWYEVSRDWGNVIQVDKLQKYIFDKTSRKQYGNPMTVLMAELTPTKIYVLFHPTSSLRKLADDVNPHLGYWLRNQNRSDNVNAIATDFFLGNEMVSLAQETNDRKLFRLSRT</sequence>
<feature type="chain" id="PRO_5044888531" evidence="1">
    <location>
        <begin position="18"/>
        <end position="418"/>
    </location>
</feature>
<organism evidence="2 3">
    <name type="scientific">Cryptolaemus montrouzieri</name>
    <dbReference type="NCBI Taxonomy" id="559131"/>
    <lineage>
        <taxon>Eukaryota</taxon>
        <taxon>Metazoa</taxon>
        <taxon>Ecdysozoa</taxon>
        <taxon>Arthropoda</taxon>
        <taxon>Hexapoda</taxon>
        <taxon>Insecta</taxon>
        <taxon>Pterygota</taxon>
        <taxon>Neoptera</taxon>
        <taxon>Endopterygota</taxon>
        <taxon>Coleoptera</taxon>
        <taxon>Polyphaga</taxon>
        <taxon>Cucujiformia</taxon>
        <taxon>Coccinelloidea</taxon>
        <taxon>Coccinellidae</taxon>
        <taxon>Scymninae</taxon>
        <taxon>Scymnini</taxon>
        <taxon>Cryptolaemus</taxon>
    </lineage>
</organism>
<keyword evidence="3" id="KW-1185">Reference proteome</keyword>
<dbReference type="InterPro" id="IPR017946">
    <property type="entry name" value="PLC-like_Pdiesterase_TIM-brl"/>
</dbReference>
<dbReference type="InterPro" id="IPR051057">
    <property type="entry name" value="PI-PLC_domain"/>
</dbReference>
<dbReference type="AlphaFoldDB" id="A0ABD2NFT8"/>
<comment type="caution">
    <text evidence="2">The sequence shown here is derived from an EMBL/GenBank/DDBJ whole genome shotgun (WGS) entry which is preliminary data.</text>
</comment>
<dbReference type="SUPFAM" id="SSF51695">
    <property type="entry name" value="PLC-like phosphodiesterases"/>
    <property type="match status" value="1"/>
</dbReference>
<dbReference type="PANTHER" id="PTHR13593">
    <property type="match status" value="1"/>
</dbReference>
<keyword evidence="1" id="KW-0732">Signal</keyword>
<evidence type="ECO:0000313" key="3">
    <source>
        <dbReference type="Proteomes" id="UP001516400"/>
    </source>
</evidence>
<evidence type="ECO:0000256" key="1">
    <source>
        <dbReference type="SAM" id="SignalP"/>
    </source>
</evidence>
<dbReference type="Proteomes" id="UP001516400">
    <property type="component" value="Unassembled WGS sequence"/>
</dbReference>
<dbReference type="EMBL" id="JABFTP020000103">
    <property type="protein sequence ID" value="KAL3277121.1"/>
    <property type="molecule type" value="Genomic_DNA"/>
</dbReference>
<proteinExistence type="predicted"/>
<accession>A0ABD2NFT8</accession>
<reference evidence="2 3" key="1">
    <citation type="journal article" date="2021" name="BMC Biol.">
        <title>Horizontally acquired antibacterial genes associated with adaptive radiation of ladybird beetles.</title>
        <authorList>
            <person name="Li H.S."/>
            <person name="Tang X.F."/>
            <person name="Huang Y.H."/>
            <person name="Xu Z.Y."/>
            <person name="Chen M.L."/>
            <person name="Du X.Y."/>
            <person name="Qiu B.Y."/>
            <person name="Chen P.T."/>
            <person name="Zhang W."/>
            <person name="Slipinski A."/>
            <person name="Escalona H.E."/>
            <person name="Waterhouse R.M."/>
            <person name="Zwick A."/>
            <person name="Pang H."/>
        </authorList>
    </citation>
    <scope>NUCLEOTIDE SEQUENCE [LARGE SCALE GENOMIC DNA]</scope>
    <source>
        <strain evidence="2">SYSU2018</strain>
    </source>
</reference>
<evidence type="ECO:0000313" key="2">
    <source>
        <dbReference type="EMBL" id="KAL3277121.1"/>
    </source>
</evidence>
<dbReference type="Gene3D" id="3.20.20.190">
    <property type="entry name" value="Phosphatidylinositol (PI) phosphodiesterase"/>
    <property type="match status" value="1"/>
</dbReference>
<feature type="signal peptide" evidence="1">
    <location>
        <begin position="1"/>
        <end position="17"/>
    </location>
</feature>
<name>A0ABD2NFT8_9CUCU</name>
<dbReference type="PANTHER" id="PTHR13593:SF103">
    <property type="entry name" value="RE10370P"/>
    <property type="match status" value="1"/>
</dbReference>
<gene>
    <name evidence="2" type="ORF">HHI36_012477</name>
</gene>